<dbReference type="PaxDb" id="123214-PERMA_1149"/>
<dbReference type="RefSeq" id="WP_012675834.1">
    <property type="nucleotide sequence ID" value="NC_012440.1"/>
</dbReference>
<evidence type="ECO:0000256" key="1">
    <source>
        <dbReference type="SAM" id="Phobius"/>
    </source>
</evidence>
<gene>
    <name evidence="2" type="ordered locus">PERMA_1149</name>
</gene>
<dbReference type="OrthoDB" id="9836304at2"/>
<dbReference type="InterPro" id="IPR012902">
    <property type="entry name" value="N_methyl_site"/>
</dbReference>
<dbReference type="EMBL" id="CP001230">
    <property type="protein sequence ID" value="ACO03595.1"/>
    <property type="molecule type" value="Genomic_DNA"/>
</dbReference>
<proteinExistence type="predicted"/>
<keyword evidence="1" id="KW-0472">Membrane</keyword>
<dbReference type="Proteomes" id="UP000001366">
    <property type="component" value="Chromosome"/>
</dbReference>
<evidence type="ECO:0000313" key="2">
    <source>
        <dbReference type="EMBL" id="ACO03595.1"/>
    </source>
</evidence>
<dbReference type="SUPFAM" id="SSF54523">
    <property type="entry name" value="Pili subunits"/>
    <property type="match status" value="1"/>
</dbReference>
<name>C0QQI5_PERMH</name>
<dbReference type="AlphaFoldDB" id="C0QQI5"/>
<dbReference type="HOGENOM" id="CLU_150096_0_0_0"/>
<feature type="transmembrane region" description="Helical" evidence="1">
    <location>
        <begin position="6"/>
        <end position="29"/>
    </location>
</feature>
<protein>
    <submittedName>
        <fullName evidence="2">Fimbrillin</fullName>
    </submittedName>
</protein>
<reference evidence="2 3" key="1">
    <citation type="journal article" date="2009" name="J. Bacteriol.">
        <title>Complete and draft genome sequences of six members of the Aquificales.</title>
        <authorList>
            <person name="Reysenbach A.L."/>
            <person name="Hamamura N."/>
            <person name="Podar M."/>
            <person name="Griffiths E."/>
            <person name="Ferreira S."/>
            <person name="Hochstein R."/>
            <person name="Heidelberg J."/>
            <person name="Johnson J."/>
            <person name="Mead D."/>
            <person name="Pohorille A."/>
            <person name="Sarmiento M."/>
            <person name="Schweighofer K."/>
            <person name="Seshadri R."/>
            <person name="Voytek M.A."/>
        </authorList>
    </citation>
    <scope>NUCLEOTIDE SEQUENCE [LARGE SCALE GENOMIC DNA]</scope>
    <source>
        <strain evidence="3">DSM 14350 / EX-H1</strain>
    </source>
</reference>
<dbReference type="Gene3D" id="3.30.700.10">
    <property type="entry name" value="Glycoprotein, Type 4 Pilin"/>
    <property type="match status" value="1"/>
</dbReference>
<organism evidence="2 3">
    <name type="scientific">Persephonella marina (strain DSM 14350 / EX-H1)</name>
    <dbReference type="NCBI Taxonomy" id="123214"/>
    <lineage>
        <taxon>Bacteria</taxon>
        <taxon>Pseudomonadati</taxon>
        <taxon>Aquificota</taxon>
        <taxon>Aquificia</taxon>
        <taxon>Aquificales</taxon>
        <taxon>Hydrogenothermaceae</taxon>
        <taxon>Persephonella</taxon>
    </lineage>
</organism>
<evidence type="ECO:0000313" key="3">
    <source>
        <dbReference type="Proteomes" id="UP000001366"/>
    </source>
</evidence>
<accession>C0QQI5</accession>
<dbReference type="Pfam" id="PF07963">
    <property type="entry name" value="N_methyl"/>
    <property type="match status" value="1"/>
</dbReference>
<keyword evidence="1" id="KW-0812">Transmembrane</keyword>
<sequence length="139" mass="14857">MVHNKNGFTIVELLIVVAILAILSSMSLVMYQKYRNKSFVASHLLPIADGCSKEIVAYCIGLNVETPTVINVSSLSLSNCKNVTLPDYNLTVNVTGSFVCNPGGNVSGGTVDAESDKIPEYKAECNLLAEGIKCSVVEK</sequence>
<keyword evidence="1" id="KW-1133">Transmembrane helix</keyword>
<dbReference type="KEGG" id="pmx:PERMA_1149"/>
<dbReference type="eggNOG" id="COG4969">
    <property type="taxonomic scope" value="Bacteria"/>
</dbReference>
<dbReference type="NCBIfam" id="TIGR02532">
    <property type="entry name" value="IV_pilin_GFxxxE"/>
    <property type="match status" value="1"/>
</dbReference>
<dbReference type="InterPro" id="IPR045584">
    <property type="entry name" value="Pilin-like"/>
</dbReference>
<keyword evidence="3" id="KW-1185">Reference proteome</keyword>